<keyword evidence="2" id="KW-1185">Reference proteome</keyword>
<gene>
    <name evidence="1" type="ORF">GRI40_09005</name>
</gene>
<proteinExistence type="predicted"/>
<dbReference type="OrthoDB" id="9845270at2"/>
<organism evidence="1 2">
    <name type="scientific">Tsuneonella aeria</name>
    <dbReference type="NCBI Taxonomy" id="1837929"/>
    <lineage>
        <taxon>Bacteria</taxon>
        <taxon>Pseudomonadati</taxon>
        <taxon>Pseudomonadota</taxon>
        <taxon>Alphaproteobacteria</taxon>
        <taxon>Sphingomonadales</taxon>
        <taxon>Erythrobacteraceae</taxon>
        <taxon>Tsuneonella</taxon>
    </lineage>
</organism>
<evidence type="ECO:0000313" key="2">
    <source>
        <dbReference type="Proteomes" id="UP000439522"/>
    </source>
</evidence>
<name>A0A6I4TH54_9SPHN</name>
<accession>A0A6I4TH54</accession>
<reference evidence="1 2" key="1">
    <citation type="submission" date="2019-12" db="EMBL/GenBank/DDBJ databases">
        <title>Genomic-based taxomic classification of the family Erythrobacteraceae.</title>
        <authorList>
            <person name="Xu L."/>
        </authorList>
    </citation>
    <scope>NUCLEOTIDE SEQUENCE [LARGE SCALE GENOMIC DNA]</scope>
    <source>
        <strain evidence="1 2">100921-2</strain>
    </source>
</reference>
<dbReference type="EMBL" id="WTZA01000001">
    <property type="protein sequence ID" value="MXO75350.1"/>
    <property type="molecule type" value="Genomic_DNA"/>
</dbReference>
<dbReference type="AlphaFoldDB" id="A0A6I4TH54"/>
<dbReference type="Proteomes" id="UP000439522">
    <property type="component" value="Unassembled WGS sequence"/>
</dbReference>
<comment type="caution">
    <text evidence="1">The sequence shown here is derived from an EMBL/GenBank/DDBJ whole genome shotgun (WGS) entry which is preliminary data.</text>
</comment>
<protein>
    <submittedName>
        <fullName evidence="1">Uncharacterized protein</fullName>
    </submittedName>
</protein>
<dbReference type="RefSeq" id="WP_160611000.1">
    <property type="nucleotide sequence ID" value="NZ_WTZA01000001.1"/>
</dbReference>
<sequence length="311" mass="35267">MRFHYTLAFSEAKSEYEAAMREYATFDENDDGAEDRAGKRLDAADAVFWSTPAYTPMELITKMVANDSRGAGLDNGFLTTDQICADLHRMQRCASSQPIQERFDAWRAGEVRLEAAQEQEDIDAACNASVELYQALAETPCTTPGDFIIKQYIRLRSTNGHWCVTSTKKAGTANLWDIQVDDHEHEATLETIDKQTTYRDIADTDIGRNLLAYGRTDFDPEAWMETADRIGFKVGLHQQQDGSWGFGWPCTSDGDPDPRLRRERDRLMEIVNFPFDGDKSRIRALADVIRLRWPQLMYSNPLAPAEEMEAA</sequence>
<evidence type="ECO:0000313" key="1">
    <source>
        <dbReference type="EMBL" id="MXO75350.1"/>
    </source>
</evidence>